<dbReference type="Pfam" id="PF00126">
    <property type="entry name" value="HTH_1"/>
    <property type="match status" value="1"/>
</dbReference>
<sequence length="293" mass="32897">MNLHLDGIEALEAITRTGSFASAARELRKAQSAVSYAIQQLENGLGVEVFDRTGHRARLTEQGRMVLEEGRNLLASARRIESLTKLMGEGWESRMEVVIDGILPMAPMMRVLKLMADEEIPTQIQVKVEFLGGVQYRFEEDEADIMLVNDFEPNDTLIANPLPEVNVVLVTSPDHPIAERDMSAPWTRRELQTFVELSIHDSSVSAKSDPTMFGGSRVFFLSDFTTKREALLMGLGFGWVPEYLVAQDLAAGKLVEVAYERGSSYQFRPLLVHRTDRPPGRAGRRFMELLLDE</sequence>
<dbReference type="GO" id="GO:0003700">
    <property type="term" value="F:DNA-binding transcription factor activity"/>
    <property type="evidence" value="ECO:0007669"/>
    <property type="project" value="InterPro"/>
</dbReference>
<dbReference type="GO" id="GO:0000976">
    <property type="term" value="F:transcription cis-regulatory region binding"/>
    <property type="evidence" value="ECO:0007669"/>
    <property type="project" value="TreeGrafter"/>
</dbReference>
<dbReference type="SUPFAM" id="SSF53850">
    <property type="entry name" value="Periplasmic binding protein-like II"/>
    <property type="match status" value="1"/>
</dbReference>
<keyword evidence="7" id="KW-1185">Reference proteome</keyword>
<dbReference type="PANTHER" id="PTHR30126">
    <property type="entry name" value="HTH-TYPE TRANSCRIPTIONAL REGULATOR"/>
    <property type="match status" value="1"/>
</dbReference>
<dbReference type="Proteomes" id="UP000321595">
    <property type="component" value="Chromosome"/>
</dbReference>
<evidence type="ECO:0000313" key="6">
    <source>
        <dbReference type="EMBL" id="QED29769.1"/>
    </source>
</evidence>
<keyword evidence="2" id="KW-0805">Transcription regulation</keyword>
<gene>
    <name evidence="6" type="ORF">FRD01_21550</name>
</gene>
<dbReference type="RefSeq" id="WP_146963002.1">
    <property type="nucleotide sequence ID" value="NZ_CP042467.1"/>
</dbReference>
<evidence type="ECO:0000313" key="7">
    <source>
        <dbReference type="Proteomes" id="UP000321595"/>
    </source>
</evidence>
<dbReference type="SUPFAM" id="SSF46785">
    <property type="entry name" value="Winged helix' DNA-binding domain"/>
    <property type="match status" value="1"/>
</dbReference>
<protein>
    <submittedName>
        <fullName evidence="6">LysR family transcriptional regulator</fullName>
    </submittedName>
</protein>
<accession>A0A5B8Y253</accession>
<dbReference type="PRINTS" id="PR00039">
    <property type="entry name" value="HTHLYSR"/>
</dbReference>
<dbReference type="InterPro" id="IPR000847">
    <property type="entry name" value="LysR_HTH_N"/>
</dbReference>
<dbReference type="Gene3D" id="3.40.190.290">
    <property type="match status" value="1"/>
</dbReference>
<name>A0A5B8Y253_9DELT</name>
<dbReference type="EMBL" id="CP042467">
    <property type="protein sequence ID" value="QED29769.1"/>
    <property type="molecule type" value="Genomic_DNA"/>
</dbReference>
<evidence type="ECO:0000256" key="2">
    <source>
        <dbReference type="ARBA" id="ARBA00023015"/>
    </source>
</evidence>
<keyword evidence="3" id="KW-0238">DNA-binding</keyword>
<evidence type="ECO:0000259" key="5">
    <source>
        <dbReference type="PROSITE" id="PS50931"/>
    </source>
</evidence>
<organism evidence="6 7">
    <name type="scientific">Microvenator marinus</name>
    <dbReference type="NCBI Taxonomy" id="2600177"/>
    <lineage>
        <taxon>Bacteria</taxon>
        <taxon>Deltaproteobacteria</taxon>
        <taxon>Bradymonadales</taxon>
        <taxon>Microvenatoraceae</taxon>
        <taxon>Microvenator</taxon>
    </lineage>
</organism>
<dbReference type="Pfam" id="PF03466">
    <property type="entry name" value="LysR_substrate"/>
    <property type="match status" value="1"/>
</dbReference>
<keyword evidence="4" id="KW-0804">Transcription</keyword>
<dbReference type="AlphaFoldDB" id="A0A5B8Y253"/>
<proteinExistence type="inferred from homology"/>
<dbReference type="PROSITE" id="PS50931">
    <property type="entry name" value="HTH_LYSR"/>
    <property type="match status" value="1"/>
</dbReference>
<evidence type="ECO:0000256" key="3">
    <source>
        <dbReference type="ARBA" id="ARBA00023125"/>
    </source>
</evidence>
<dbReference type="OrthoDB" id="196624at2"/>
<evidence type="ECO:0000256" key="4">
    <source>
        <dbReference type="ARBA" id="ARBA00023163"/>
    </source>
</evidence>
<dbReference type="Gene3D" id="1.10.10.10">
    <property type="entry name" value="Winged helix-like DNA-binding domain superfamily/Winged helix DNA-binding domain"/>
    <property type="match status" value="1"/>
</dbReference>
<dbReference type="InterPro" id="IPR036388">
    <property type="entry name" value="WH-like_DNA-bd_sf"/>
</dbReference>
<reference evidence="6 7" key="1">
    <citation type="submission" date="2019-08" db="EMBL/GenBank/DDBJ databases">
        <authorList>
            <person name="Liang Q."/>
        </authorList>
    </citation>
    <scope>NUCLEOTIDE SEQUENCE [LARGE SCALE GENOMIC DNA]</scope>
    <source>
        <strain evidence="6 7">V1718</strain>
    </source>
</reference>
<comment type="similarity">
    <text evidence="1">Belongs to the LysR transcriptional regulatory family.</text>
</comment>
<dbReference type="InterPro" id="IPR005119">
    <property type="entry name" value="LysR_subst-bd"/>
</dbReference>
<dbReference type="KEGG" id="bbae:FRD01_21550"/>
<dbReference type="InterPro" id="IPR036390">
    <property type="entry name" value="WH_DNA-bd_sf"/>
</dbReference>
<feature type="domain" description="HTH lysR-type" evidence="5">
    <location>
        <begin position="1"/>
        <end position="60"/>
    </location>
</feature>
<dbReference type="PANTHER" id="PTHR30126:SF4">
    <property type="entry name" value="LYSR FAMILY TRANSCRIPTIONAL REGULATOR"/>
    <property type="match status" value="1"/>
</dbReference>
<evidence type="ECO:0000256" key="1">
    <source>
        <dbReference type="ARBA" id="ARBA00009437"/>
    </source>
</evidence>